<sequence length="124" mass="12532">MASSAESAAPDVADSIDESAVEPSPRVYGPPLVPDRMRFQVTVPPVSIETEVHVNGGLHAATNYAVVCGVALAVGVVAFLLCSLAGASGWIVLGVAPGAFILVLILGLAATGPRRESSAAPTIR</sequence>
<evidence type="ECO:0000256" key="2">
    <source>
        <dbReference type="SAM" id="Phobius"/>
    </source>
</evidence>
<proteinExistence type="predicted"/>
<protein>
    <submittedName>
        <fullName evidence="3">Uncharacterized protein</fullName>
    </submittedName>
</protein>
<evidence type="ECO:0000313" key="4">
    <source>
        <dbReference type="Proteomes" id="UP001501570"/>
    </source>
</evidence>
<evidence type="ECO:0000313" key="3">
    <source>
        <dbReference type="EMBL" id="GAA5181661.1"/>
    </source>
</evidence>
<keyword evidence="4" id="KW-1185">Reference proteome</keyword>
<keyword evidence="2" id="KW-1133">Transmembrane helix</keyword>
<organism evidence="3 4">
    <name type="scientific">Rugosimonospora acidiphila</name>
    <dbReference type="NCBI Taxonomy" id="556531"/>
    <lineage>
        <taxon>Bacteria</taxon>
        <taxon>Bacillati</taxon>
        <taxon>Actinomycetota</taxon>
        <taxon>Actinomycetes</taxon>
        <taxon>Micromonosporales</taxon>
        <taxon>Micromonosporaceae</taxon>
        <taxon>Rugosimonospora</taxon>
    </lineage>
</organism>
<dbReference type="RefSeq" id="WP_345627664.1">
    <property type="nucleotide sequence ID" value="NZ_BAABJQ010000004.1"/>
</dbReference>
<feature type="transmembrane region" description="Helical" evidence="2">
    <location>
        <begin position="87"/>
        <end position="109"/>
    </location>
</feature>
<feature type="transmembrane region" description="Helical" evidence="2">
    <location>
        <begin position="61"/>
        <end position="81"/>
    </location>
</feature>
<gene>
    <name evidence="3" type="ORF">GCM10023322_16850</name>
</gene>
<dbReference type="Proteomes" id="UP001501570">
    <property type="component" value="Unassembled WGS sequence"/>
</dbReference>
<dbReference type="EMBL" id="BAABJQ010000004">
    <property type="protein sequence ID" value="GAA5181661.1"/>
    <property type="molecule type" value="Genomic_DNA"/>
</dbReference>
<keyword evidence="2" id="KW-0812">Transmembrane</keyword>
<reference evidence="4" key="1">
    <citation type="journal article" date="2019" name="Int. J. Syst. Evol. Microbiol.">
        <title>The Global Catalogue of Microorganisms (GCM) 10K type strain sequencing project: providing services to taxonomists for standard genome sequencing and annotation.</title>
        <authorList>
            <consortium name="The Broad Institute Genomics Platform"/>
            <consortium name="The Broad Institute Genome Sequencing Center for Infectious Disease"/>
            <person name="Wu L."/>
            <person name="Ma J."/>
        </authorList>
    </citation>
    <scope>NUCLEOTIDE SEQUENCE [LARGE SCALE GENOMIC DNA]</scope>
    <source>
        <strain evidence="4">JCM 18304</strain>
    </source>
</reference>
<feature type="region of interest" description="Disordered" evidence="1">
    <location>
        <begin position="1"/>
        <end position="30"/>
    </location>
</feature>
<evidence type="ECO:0000256" key="1">
    <source>
        <dbReference type="SAM" id="MobiDB-lite"/>
    </source>
</evidence>
<accession>A0ABP9RPJ0</accession>
<keyword evidence="2" id="KW-0472">Membrane</keyword>
<comment type="caution">
    <text evidence="3">The sequence shown here is derived from an EMBL/GenBank/DDBJ whole genome shotgun (WGS) entry which is preliminary data.</text>
</comment>
<name>A0ABP9RPJ0_9ACTN</name>